<accession>M2QCW2</accession>
<gene>
    <name evidence="1" type="ORF">CERSUDRAFT_97437</name>
</gene>
<reference evidence="1 2" key="1">
    <citation type="journal article" date="2012" name="Proc. Natl. Acad. Sci. U.S.A.">
        <title>Comparative genomics of Ceriporiopsis subvermispora and Phanerochaete chrysosporium provide insight into selective ligninolysis.</title>
        <authorList>
            <person name="Fernandez-Fueyo E."/>
            <person name="Ruiz-Duenas F.J."/>
            <person name="Ferreira P."/>
            <person name="Floudas D."/>
            <person name="Hibbett D.S."/>
            <person name="Canessa P."/>
            <person name="Larrondo L.F."/>
            <person name="James T.Y."/>
            <person name="Seelenfreund D."/>
            <person name="Lobos S."/>
            <person name="Polanco R."/>
            <person name="Tello M."/>
            <person name="Honda Y."/>
            <person name="Watanabe T."/>
            <person name="Watanabe T."/>
            <person name="Ryu J.S."/>
            <person name="Kubicek C.P."/>
            <person name="Schmoll M."/>
            <person name="Gaskell J."/>
            <person name="Hammel K.E."/>
            <person name="St John F.J."/>
            <person name="Vanden Wymelenberg A."/>
            <person name="Sabat G."/>
            <person name="Splinter BonDurant S."/>
            <person name="Syed K."/>
            <person name="Yadav J.S."/>
            <person name="Doddapaneni H."/>
            <person name="Subramanian V."/>
            <person name="Lavin J.L."/>
            <person name="Oguiza J.A."/>
            <person name="Perez G."/>
            <person name="Pisabarro A.G."/>
            <person name="Ramirez L."/>
            <person name="Santoyo F."/>
            <person name="Master E."/>
            <person name="Coutinho P.M."/>
            <person name="Henrissat B."/>
            <person name="Lombard V."/>
            <person name="Magnuson J.K."/>
            <person name="Kuees U."/>
            <person name="Hori C."/>
            <person name="Igarashi K."/>
            <person name="Samejima M."/>
            <person name="Held B.W."/>
            <person name="Barry K.W."/>
            <person name="LaButti K.M."/>
            <person name="Lapidus A."/>
            <person name="Lindquist E.A."/>
            <person name="Lucas S.M."/>
            <person name="Riley R."/>
            <person name="Salamov A.A."/>
            <person name="Hoffmeister D."/>
            <person name="Schwenk D."/>
            <person name="Hadar Y."/>
            <person name="Yarden O."/>
            <person name="de Vries R.P."/>
            <person name="Wiebenga A."/>
            <person name="Stenlid J."/>
            <person name="Eastwood D."/>
            <person name="Grigoriev I.V."/>
            <person name="Berka R.M."/>
            <person name="Blanchette R.A."/>
            <person name="Kersten P."/>
            <person name="Martinez A.T."/>
            <person name="Vicuna R."/>
            <person name="Cullen D."/>
        </authorList>
    </citation>
    <scope>NUCLEOTIDE SEQUENCE [LARGE SCALE GENOMIC DNA]</scope>
    <source>
        <strain evidence="1 2">B</strain>
    </source>
</reference>
<dbReference type="HOGENOM" id="CLU_586590_0_0_1"/>
<evidence type="ECO:0000313" key="2">
    <source>
        <dbReference type="Proteomes" id="UP000016930"/>
    </source>
</evidence>
<organism evidence="1 2">
    <name type="scientific">Ceriporiopsis subvermispora (strain B)</name>
    <name type="common">White-rot fungus</name>
    <name type="synonym">Gelatoporia subvermispora</name>
    <dbReference type="NCBI Taxonomy" id="914234"/>
    <lineage>
        <taxon>Eukaryota</taxon>
        <taxon>Fungi</taxon>
        <taxon>Dikarya</taxon>
        <taxon>Basidiomycota</taxon>
        <taxon>Agaricomycotina</taxon>
        <taxon>Agaricomycetes</taxon>
        <taxon>Polyporales</taxon>
        <taxon>Gelatoporiaceae</taxon>
        <taxon>Gelatoporia</taxon>
    </lineage>
</organism>
<sequence>MEATEGMGGVCGHNRAQFASPAGLNDDILHYLMWFLDSNELLALMMTCHALYSTGIPIVVDDYFRLEAFCDFMHCDLAHRTRCLKRLKAYILLDSEAEPDGCSAYEANPSEGTMQRFIQVLYNAVSLERLDITLNACTLQLYPEPSRALRRLPSIRALCVVYRRVDDIKDIIEPVLGMLPLDTLRFTIDTLDDTSAKMLHQSRSSSALHQLTVERFDISTPVSIQFPRLEYSTSNPELHVSTWRGDMDNVRAHNMLVRASSPTWRELKVVSGNLEAIYAMALECELTRLETRLSCGFSPHMFWTLLADTRPRKLLLYVNWWIASELHRRFTQDDLSSFKTVFLNTPETLNEVTLQITLDETTISLKTYLAHIVDMCEPLKVAKLGISLDRRGLPISARQGRSARFAQELAEHITTLSEFTLVLPLDTTSPRKLGQPITSLSELEQHITSKWKIERRREAAKLRSVD</sequence>
<dbReference type="AlphaFoldDB" id="M2QCW2"/>
<dbReference type="Proteomes" id="UP000016930">
    <property type="component" value="Unassembled WGS sequence"/>
</dbReference>
<keyword evidence="2" id="KW-1185">Reference proteome</keyword>
<proteinExistence type="predicted"/>
<name>M2QCW2_CERS8</name>
<evidence type="ECO:0000313" key="1">
    <source>
        <dbReference type="EMBL" id="EMD34868.1"/>
    </source>
</evidence>
<evidence type="ECO:0008006" key="3">
    <source>
        <dbReference type="Google" id="ProtNLM"/>
    </source>
</evidence>
<dbReference type="EMBL" id="KB445802">
    <property type="protein sequence ID" value="EMD34868.1"/>
    <property type="molecule type" value="Genomic_DNA"/>
</dbReference>
<protein>
    <recommendedName>
        <fullName evidence="3">F-box domain-containing protein</fullName>
    </recommendedName>
</protein>